<dbReference type="AlphaFoldDB" id="A0A6J4I590"/>
<sequence length="134" mass="14408">MPFVLDASVAATWAFEDENHPDAALAPARIRSDAARVPSLWWFELRNALLVNERRGRLTEAGTAAFPRDLGRLAVSIDRSPDETGVLTLARRHRLTVHDAACLELAQREGLSLASLDGALRDAATASGVPLLGA</sequence>
<dbReference type="InterPro" id="IPR002716">
    <property type="entry name" value="PIN_dom"/>
</dbReference>
<dbReference type="InterPro" id="IPR044153">
    <property type="entry name" value="PIN_Pae0151-like"/>
</dbReference>
<dbReference type="Gene3D" id="3.40.50.1010">
    <property type="entry name" value="5'-nuclease"/>
    <property type="match status" value="1"/>
</dbReference>
<dbReference type="Pfam" id="PF01850">
    <property type="entry name" value="PIN"/>
    <property type="match status" value="1"/>
</dbReference>
<dbReference type="SUPFAM" id="SSF88723">
    <property type="entry name" value="PIN domain-like"/>
    <property type="match status" value="1"/>
</dbReference>
<keyword evidence="1" id="KW-0460">Magnesium</keyword>
<accession>A0A6J4I590</accession>
<reference evidence="3" key="1">
    <citation type="submission" date="2020-02" db="EMBL/GenBank/DDBJ databases">
        <authorList>
            <person name="Meier V. D."/>
        </authorList>
    </citation>
    <scope>NUCLEOTIDE SEQUENCE</scope>
    <source>
        <strain evidence="3">AVDCRST_MAG04</strain>
    </source>
</reference>
<dbReference type="EMBL" id="CADCTL010000114">
    <property type="protein sequence ID" value="CAA9241499.1"/>
    <property type="molecule type" value="Genomic_DNA"/>
</dbReference>
<organism evidence="3">
    <name type="scientific">uncultured Acetobacteraceae bacterium</name>
    <dbReference type="NCBI Taxonomy" id="169975"/>
    <lineage>
        <taxon>Bacteria</taxon>
        <taxon>Pseudomonadati</taxon>
        <taxon>Pseudomonadota</taxon>
        <taxon>Alphaproteobacteria</taxon>
        <taxon>Acetobacterales</taxon>
        <taxon>Acetobacteraceae</taxon>
        <taxon>environmental samples</taxon>
    </lineage>
</organism>
<dbReference type="PANTHER" id="PTHR35901:SF1">
    <property type="entry name" value="EXONUCLEASE VAPC9"/>
    <property type="match status" value="1"/>
</dbReference>
<evidence type="ECO:0000256" key="1">
    <source>
        <dbReference type="ARBA" id="ARBA00022842"/>
    </source>
</evidence>
<feature type="domain" description="PIN" evidence="2">
    <location>
        <begin position="4"/>
        <end position="124"/>
    </location>
</feature>
<name>A0A6J4I590_9PROT</name>
<proteinExistence type="predicted"/>
<dbReference type="InterPro" id="IPR051619">
    <property type="entry name" value="TypeII_TA_RNase_PINc/VapC"/>
</dbReference>
<gene>
    <name evidence="3" type="ORF">AVDCRST_MAG04-1640</name>
</gene>
<evidence type="ECO:0000259" key="2">
    <source>
        <dbReference type="Pfam" id="PF01850"/>
    </source>
</evidence>
<dbReference type="CDD" id="cd09873">
    <property type="entry name" value="PIN_Pae0151-like"/>
    <property type="match status" value="1"/>
</dbReference>
<protein>
    <recommendedName>
        <fullName evidence="2">PIN domain-containing protein</fullName>
    </recommendedName>
</protein>
<dbReference type="PANTHER" id="PTHR35901">
    <property type="entry name" value="RIBONUCLEASE VAPC3"/>
    <property type="match status" value="1"/>
</dbReference>
<evidence type="ECO:0000313" key="3">
    <source>
        <dbReference type="EMBL" id="CAA9241499.1"/>
    </source>
</evidence>
<dbReference type="InterPro" id="IPR029060">
    <property type="entry name" value="PIN-like_dom_sf"/>
</dbReference>